<dbReference type="PROSITE" id="PS00675">
    <property type="entry name" value="SIGMA54_INTERACT_1"/>
    <property type="match status" value="1"/>
</dbReference>
<dbReference type="AlphaFoldDB" id="D8PFC4"/>
<evidence type="ECO:0000256" key="2">
    <source>
        <dbReference type="ARBA" id="ARBA00022840"/>
    </source>
</evidence>
<name>D8PFC4_9BACT</name>
<evidence type="ECO:0000256" key="1">
    <source>
        <dbReference type="ARBA" id="ARBA00022741"/>
    </source>
</evidence>
<keyword evidence="7" id="KW-1185">Reference proteome</keyword>
<evidence type="ECO:0000256" key="3">
    <source>
        <dbReference type="ARBA" id="ARBA00023125"/>
    </source>
</evidence>
<dbReference type="Gene3D" id="1.10.8.60">
    <property type="match status" value="1"/>
</dbReference>
<dbReference type="InterPro" id="IPR002078">
    <property type="entry name" value="Sigma_54_int"/>
</dbReference>
<keyword evidence="1" id="KW-0547">Nucleotide-binding</keyword>
<dbReference type="CDD" id="cd00009">
    <property type="entry name" value="AAA"/>
    <property type="match status" value="1"/>
</dbReference>
<dbReference type="SMART" id="SM00382">
    <property type="entry name" value="AAA"/>
    <property type="match status" value="1"/>
</dbReference>
<proteinExistence type="predicted"/>
<dbReference type="GO" id="GO:0006355">
    <property type="term" value="P:regulation of DNA-templated transcription"/>
    <property type="evidence" value="ECO:0007669"/>
    <property type="project" value="InterPro"/>
</dbReference>
<evidence type="ECO:0000259" key="5">
    <source>
        <dbReference type="PROSITE" id="PS50045"/>
    </source>
</evidence>
<evidence type="ECO:0000256" key="4">
    <source>
        <dbReference type="SAM" id="MobiDB-lite"/>
    </source>
</evidence>
<dbReference type="KEGG" id="nde:NIDE2217"/>
<evidence type="ECO:0000313" key="6">
    <source>
        <dbReference type="EMBL" id="CBK41933.1"/>
    </source>
</evidence>
<dbReference type="OrthoDB" id="9771372at2"/>
<dbReference type="InterPro" id="IPR009057">
    <property type="entry name" value="Homeodomain-like_sf"/>
</dbReference>
<feature type="region of interest" description="Disordered" evidence="4">
    <location>
        <begin position="459"/>
        <end position="484"/>
    </location>
</feature>
<dbReference type="FunFam" id="3.40.50.300:FF:000006">
    <property type="entry name" value="DNA-binding transcriptional regulator NtrC"/>
    <property type="match status" value="1"/>
</dbReference>
<dbReference type="HOGENOM" id="CLU_000445_0_6_0"/>
<dbReference type="PANTHER" id="PTHR32071">
    <property type="entry name" value="TRANSCRIPTIONAL REGULATORY PROTEIN"/>
    <property type="match status" value="1"/>
</dbReference>
<dbReference type="PANTHER" id="PTHR32071:SF117">
    <property type="entry name" value="PTS-DEPENDENT DIHYDROXYACETONE KINASE OPERON REGULATORY PROTEIN-RELATED"/>
    <property type="match status" value="1"/>
</dbReference>
<dbReference type="eggNOG" id="COG2204">
    <property type="taxonomic scope" value="Bacteria"/>
</dbReference>
<dbReference type="PROSITE" id="PS00676">
    <property type="entry name" value="SIGMA54_INTERACT_2"/>
    <property type="match status" value="1"/>
</dbReference>
<dbReference type="InterPro" id="IPR025943">
    <property type="entry name" value="Sigma_54_int_dom_ATP-bd_2"/>
</dbReference>
<dbReference type="GO" id="GO:0003677">
    <property type="term" value="F:DNA binding"/>
    <property type="evidence" value="ECO:0007669"/>
    <property type="project" value="UniProtKB-KW"/>
</dbReference>
<keyword evidence="3" id="KW-0238">DNA-binding</keyword>
<organism evidence="6 7">
    <name type="scientific">Nitrospira defluvii</name>
    <dbReference type="NCBI Taxonomy" id="330214"/>
    <lineage>
        <taxon>Bacteria</taxon>
        <taxon>Pseudomonadati</taxon>
        <taxon>Nitrospirota</taxon>
        <taxon>Nitrospiria</taxon>
        <taxon>Nitrospirales</taxon>
        <taxon>Nitrospiraceae</taxon>
        <taxon>Nitrospira</taxon>
    </lineage>
</organism>
<dbReference type="InterPro" id="IPR058031">
    <property type="entry name" value="AAA_lid_NorR"/>
</dbReference>
<dbReference type="Pfam" id="PF25601">
    <property type="entry name" value="AAA_lid_14"/>
    <property type="match status" value="1"/>
</dbReference>
<dbReference type="Proteomes" id="UP000001660">
    <property type="component" value="Chromosome"/>
</dbReference>
<evidence type="ECO:0000313" key="7">
    <source>
        <dbReference type="Proteomes" id="UP000001660"/>
    </source>
</evidence>
<protein>
    <submittedName>
        <fullName evidence="6">Sigma-54 dependent transcriptional regulator</fullName>
    </submittedName>
</protein>
<dbReference type="Pfam" id="PF00158">
    <property type="entry name" value="Sigma54_activat"/>
    <property type="match status" value="1"/>
</dbReference>
<reference evidence="6 7" key="1">
    <citation type="journal article" date="2010" name="Proc. Natl. Acad. Sci. U.S.A.">
        <title>A Nitrospira metagenome illuminates the physiology and evolution of globally important nitrite-oxidizing bacteria.</title>
        <authorList>
            <person name="Lucker S."/>
            <person name="Wagner M."/>
            <person name="Maixner F."/>
            <person name="Pelletier E."/>
            <person name="Koch H."/>
            <person name="Vacherie B."/>
            <person name="Rattei T."/>
            <person name="Sinninghe Damste J."/>
            <person name="Spieck E."/>
            <person name="Le Paslier D."/>
            <person name="Daims H."/>
        </authorList>
    </citation>
    <scope>NUCLEOTIDE SEQUENCE [LARGE SCALE GENOMIC DNA]</scope>
</reference>
<feature type="domain" description="Sigma-54 factor interaction" evidence="5">
    <location>
        <begin position="149"/>
        <end position="378"/>
    </location>
</feature>
<dbReference type="SUPFAM" id="SSF52540">
    <property type="entry name" value="P-loop containing nucleoside triphosphate hydrolases"/>
    <property type="match status" value="1"/>
</dbReference>
<dbReference type="InterPro" id="IPR025662">
    <property type="entry name" value="Sigma_54_int_dom_ATP-bd_1"/>
</dbReference>
<dbReference type="SUPFAM" id="SSF46689">
    <property type="entry name" value="Homeodomain-like"/>
    <property type="match status" value="1"/>
</dbReference>
<dbReference type="PROSITE" id="PS50045">
    <property type="entry name" value="SIGMA54_INTERACT_4"/>
    <property type="match status" value="1"/>
</dbReference>
<gene>
    <name evidence="6" type="ORF">NIDE2217</name>
</gene>
<dbReference type="STRING" id="330214.NIDE2217"/>
<accession>D8PFC4</accession>
<sequence>MKDFIRILLVTSDDQYQAWFDEAHLVYVLQRVLPGVTIEFDRVSNPSVTCPRSPHVLLLHHQPAEPSSTQRLADVAGRWPDVPILGLFAAEHGRRPQLVNGVPTELNDFVLCPVDGDELALRIGRIFIAGRNSTPYGIGRAQRVRIESLVGESLIFQAQVEKIPLFADVDATVLLQGETGTGKEVFARAIHYSSARKDHAFIPINCAALPDQLFENELFGHVKGAYTSAASEQGGLVLEAEGGTLFLDEVDALNPYAQAKLLRFVQYREYRPLGCSRTKLANVRIIAASNHDLRQAVTERQFREDLFHRLNVLAMVVPPLRERVEDIPLLADRFLQRFRRADGQGPRRLSEDAIQKLIAYAWPGNVRELESTLQRAVVMCGSATIQAQDIECAGEAPKTPCLDGSLRAAKTSATMDVERAYLVKTLVTFRGNVTHAAKAAGKERRSFQRLLRKYGIDREAYQNDPTGSSRDCPPPFETPFDGRA</sequence>
<keyword evidence="2" id="KW-0067">ATP-binding</keyword>
<dbReference type="EMBL" id="FP929003">
    <property type="protein sequence ID" value="CBK41933.1"/>
    <property type="molecule type" value="Genomic_DNA"/>
</dbReference>
<dbReference type="Gene3D" id="3.40.50.300">
    <property type="entry name" value="P-loop containing nucleotide triphosphate hydrolases"/>
    <property type="match status" value="1"/>
</dbReference>
<dbReference type="InterPro" id="IPR027417">
    <property type="entry name" value="P-loop_NTPase"/>
</dbReference>
<dbReference type="GO" id="GO:0005524">
    <property type="term" value="F:ATP binding"/>
    <property type="evidence" value="ECO:0007669"/>
    <property type="project" value="UniProtKB-KW"/>
</dbReference>
<dbReference type="Gene3D" id="1.10.10.60">
    <property type="entry name" value="Homeodomain-like"/>
    <property type="match status" value="1"/>
</dbReference>
<dbReference type="InterPro" id="IPR003593">
    <property type="entry name" value="AAA+_ATPase"/>
</dbReference>